<dbReference type="InterPro" id="IPR010290">
    <property type="entry name" value="TM_effector"/>
</dbReference>
<keyword evidence="2" id="KW-0813">Transport</keyword>
<dbReference type="Gene3D" id="1.20.1250.20">
    <property type="entry name" value="MFS general substrate transporter like domains"/>
    <property type="match status" value="1"/>
</dbReference>
<feature type="transmembrane region" description="Helical" evidence="7">
    <location>
        <begin position="228"/>
        <end position="252"/>
    </location>
</feature>
<dbReference type="InterPro" id="IPR020846">
    <property type="entry name" value="MFS_dom"/>
</dbReference>
<evidence type="ECO:0000256" key="2">
    <source>
        <dbReference type="ARBA" id="ARBA00022448"/>
    </source>
</evidence>
<evidence type="ECO:0000256" key="5">
    <source>
        <dbReference type="ARBA" id="ARBA00022989"/>
    </source>
</evidence>
<evidence type="ECO:0000313" key="10">
    <source>
        <dbReference type="Proteomes" id="UP000283479"/>
    </source>
</evidence>
<evidence type="ECO:0000256" key="7">
    <source>
        <dbReference type="SAM" id="Phobius"/>
    </source>
</evidence>
<accession>A0A3S3DVS5</accession>
<gene>
    <name evidence="9" type="ORF">EGT50_16240</name>
</gene>
<dbReference type="CDD" id="cd06173">
    <property type="entry name" value="MFS_MefA_like"/>
    <property type="match status" value="1"/>
</dbReference>
<keyword evidence="5 7" id="KW-1133">Transmembrane helix</keyword>
<feature type="transmembrane region" description="Helical" evidence="7">
    <location>
        <begin position="378"/>
        <end position="400"/>
    </location>
</feature>
<dbReference type="OrthoDB" id="9775268at2"/>
<comment type="caution">
    <text evidence="9">The sequence shown here is derived from an EMBL/GenBank/DDBJ whole genome shotgun (WGS) entry which is preliminary data.</text>
</comment>
<evidence type="ECO:0000256" key="1">
    <source>
        <dbReference type="ARBA" id="ARBA00004651"/>
    </source>
</evidence>
<dbReference type="EMBL" id="RKLO01000007">
    <property type="protein sequence ID" value="RVW00180.1"/>
    <property type="molecule type" value="Genomic_DNA"/>
</dbReference>
<dbReference type="Proteomes" id="UP000283479">
    <property type="component" value="Unassembled WGS sequence"/>
</dbReference>
<reference evidence="9 10" key="1">
    <citation type="submission" date="2018-11" db="EMBL/GenBank/DDBJ databases">
        <title>Rhodococcus spongicola sp. nov. and Rhodococcus xishaensis sp. nov. from marine sponges.</title>
        <authorList>
            <person name="Li L."/>
            <person name="Lin H.W."/>
        </authorList>
    </citation>
    <scope>NUCLEOTIDE SEQUENCE [LARGE SCALE GENOMIC DNA]</scope>
    <source>
        <strain evidence="9 10">LHW51113</strain>
    </source>
</reference>
<dbReference type="AlphaFoldDB" id="A0A3S3DVS5"/>
<dbReference type="SUPFAM" id="SSF103473">
    <property type="entry name" value="MFS general substrate transporter"/>
    <property type="match status" value="1"/>
</dbReference>
<protein>
    <submittedName>
        <fullName evidence="9">MFS transporter</fullName>
    </submittedName>
</protein>
<evidence type="ECO:0000256" key="3">
    <source>
        <dbReference type="ARBA" id="ARBA00022475"/>
    </source>
</evidence>
<dbReference type="GO" id="GO:0005886">
    <property type="term" value="C:plasma membrane"/>
    <property type="evidence" value="ECO:0007669"/>
    <property type="project" value="UniProtKB-SubCell"/>
</dbReference>
<feature type="transmembrane region" description="Helical" evidence="7">
    <location>
        <begin position="317"/>
        <end position="338"/>
    </location>
</feature>
<dbReference type="Pfam" id="PF05977">
    <property type="entry name" value="MFS_3"/>
    <property type="match status" value="1"/>
</dbReference>
<sequence length="443" mass="46378">MMAVTALGRQTFAALANRNFRRFIGGQAVSLIGTWMQIVAQSWLVLELTGSGTDIGIVVALQTLPILLLGPYGGVIADRSDKRRLMIGLQSIMGVQALVLGVLTITGTVELWQVYVLALLLGLNQCFENPARQSFLLEMVGPNDLRNAVSLQSTLVSASRIIGPAVAGMTIAAGGLGLCFLLNAASFVAVVVSLLRLDVTALHRTVPTERTRGQLREGLRYVRGNRNLAVPLLMMAFIGCLAFEFQVVLPIVAEQTFNAGSEAYGFMTAAMGVGAVCGGLLVATWGRTGTRALIVTAAAFGLALVAAAAAPTLGLEMIALVVVGVVSIAFNSTSNSTLQLEAAPHMRGRVMALWSTAFLGSTAVGGPIAGWVSQEWGGRAGLLLGAITCLVVALAAVLVLGRGKKVTAHTHPITEDPEELMVEDPAISEDPAMTEAYARSRAA</sequence>
<evidence type="ECO:0000313" key="9">
    <source>
        <dbReference type="EMBL" id="RVW00180.1"/>
    </source>
</evidence>
<evidence type="ECO:0000256" key="6">
    <source>
        <dbReference type="ARBA" id="ARBA00023136"/>
    </source>
</evidence>
<comment type="subcellular location">
    <subcellularLocation>
        <location evidence="1">Cell membrane</location>
        <topology evidence="1">Multi-pass membrane protein</topology>
    </subcellularLocation>
</comment>
<evidence type="ECO:0000259" key="8">
    <source>
        <dbReference type="PROSITE" id="PS50850"/>
    </source>
</evidence>
<keyword evidence="10" id="KW-1185">Reference proteome</keyword>
<dbReference type="InterPro" id="IPR036259">
    <property type="entry name" value="MFS_trans_sf"/>
</dbReference>
<feature type="transmembrane region" description="Helical" evidence="7">
    <location>
        <begin position="173"/>
        <end position="195"/>
    </location>
</feature>
<feature type="transmembrane region" description="Helical" evidence="7">
    <location>
        <begin position="55"/>
        <end position="73"/>
    </location>
</feature>
<organism evidence="9 10">
    <name type="scientific">Rhodococcus xishaensis</name>
    <dbReference type="NCBI Taxonomy" id="2487364"/>
    <lineage>
        <taxon>Bacteria</taxon>
        <taxon>Bacillati</taxon>
        <taxon>Actinomycetota</taxon>
        <taxon>Actinomycetes</taxon>
        <taxon>Mycobacteriales</taxon>
        <taxon>Nocardiaceae</taxon>
        <taxon>Rhodococcus</taxon>
    </lineage>
</organism>
<dbReference type="PANTHER" id="PTHR23513">
    <property type="entry name" value="INTEGRAL MEMBRANE EFFLUX PROTEIN-RELATED"/>
    <property type="match status" value="1"/>
</dbReference>
<feature type="transmembrane region" description="Helical" evidence="7">
    <location>
        <begin position="23"/>
        <end position="43"/>
    </location>
</feature>
<feature type="transmembrane region" description="Helical" evidence="7">
    <location>
        <begin position="292"/>
        <end position="311"/>
    </location>
</feature>
<keyword evidence="4 7" id="KW-0812">Transmembrane</keyword>
<evidence type="ECO:0000256" key="4">
    <source>
        <dbReference type="ARBA" id="ARBA00022692"/>
    </source>
</evidence>
<dbReference type="PANTHER" id="PTHR23513:SF11">
    <property type="entry name" value="STAPHYLOFERRIN A TRANSPORTER"/>
    <property type="match status" value="1"/>
</dbReference>
<feature type="transmembrane region" description="Helical" evidence="7">
    <location>
        <begin position="350"/>
        <end position="372"/>
    </location>
</feature>
<dbReference type="PROSITE" id="PS50850">
    <property type="entry name" value="MFS"/>
    <property type="match status" value="1"/>
</dbReference>
<proteinExistence type="predicted"/>
<dbReference type="RefSeq" id="WP_127955670.1">
    <property type="nucleotide sequence ID" value="NZ_RKLO01000007.1"/>
</dbReference>
<feature type="domain" description="Major facilitator superfamily (MFS) profile" evidence="8">
    <location>
        <begin position="14"/>
        <end position="404"/>
    </location>
</feature>
<keyword evidence="6 7" id="KW-0472">Membrane</keyword>
<dbReference type="GO" id="GO:0022857">
    <property type="term" value="F:transmembrane transporter activity"/>
    <property type="evidence" value="ECO:0007669"/>
    <property type="project" value="InterPro"/>
</dbReference>
<feature type="transmembrane region" description="Helical" evidence="7">
    <location>
        <begin position="264"/>
        <end position="285"/>
    </location>
</feature>
<name>A0A3S3DVS5_9NOCA</name>
<keyword evidence="3" id="KW-1003">Cell membrane</keyword>